<dbReference type="AlphaFoldDB" id="A0A497E5M5"/>
<dbReference type="InterPro" id="IPR019267">
    <property type="entry name" value="CRISPR-assoc_Cas6_C"/>
</dbReference>
<sequence>MALRGSVMGLNQLALAKYRFTLRPKETLVLPPFKGSTLRGGFGFVFRKIACITKNRDCSTCSLKDSCVYSYIFETSPPSDSSYLRSYRSIPRPFILEPPLEEKEEYAPGETFSFNLILVGKAIDYLPYFILAFRRLGEMGLGRRKARYELVRVESVKELPNGQVETRTVYNADTQTVKSVDAQIDLSDLFSSLRFHTRFLTLEFVTPTRIKYRGSYTSRPHFHIILRSLLRRLSSLLYFHCGEKLTLDYRKMIEEAQKIKTLKVEVDWIDWERYSGRQEQRMKLGGFVGQVTYRGDIGKFLPFLKIGEYTHLGKAVVFGLGKYKIEEN</sequence>
<comment type="caution">
    <text evidence="2">The sequence shown here is derived from an EMBL/GenBank/DDBJ whole genome shotgun (WGS) entry which is preliminary data.</text>
</comment>
<accession>A0A497E5M5</accession>
<reference evidence="2 3" key="1">
    <citation type="submission" date="2018-06" db="EMBL/GenBank/DDBJ databases">
        <title>Extensive metabolic versatility and redundancy in microbially diverse, dynamic hydrothermal sediments.</title>
        <authorList>
            <person name="Dombrowski N."/>
            <person name="Teske A."/>
            <person name="Baker B.J."/>
        </authorList>
    </citation>
    <scope>NUCLEOTIDE SEQUENCE [LARGE SCALE GENOMIC DNA]</scope>
    <source>
        <strain evidence="2">B47_G16</strain>
    </source>
</reference>
<evidence type="ECO:0000313" key="2">
    <source>
        <dbReference type="EMBL" id="RLE10248.1"/>
    </source>
</evidence>
<proteinExistence type="predicted"/>
<organism evidence="2 3">
    <name type="scientific">Aerophobetes bacterium</name>
    <dbReference type="NCBI Taxonomy" id="2030807"/>
    <lineage>
        <taxon>Bacteria</taxon>
        <taxon>Candidatus Aerophobota</taxon>
    </lineage>
</organism>
<gene>
    <name evidence="2" type="ORF">DRJ00_01980</name>
</gene>
<feature type="domain" description="CRISPR-associated protein Cas6 C-terminal" evidence="1">
    <location>
        <begin position="202"/>
        <end position="323"/>
    </location>
</feature>
<evidence type="ECO:0000313" key="3">
    <source>
        <dbReference type="Proteomes" id="UP000279422"/>
    </source>
</evidence>
<dbReference type="Proteomes" id="UP000279422">
    <property type="component" value="Unassembled WGS sequence"/>
</dbReference>
<dbReference type="EMBL" id="QMPZ01000013">
    <property type="protein sequence ID" value="RLE10248.1"/>
    <property type="molecule type" value="Genomic_DNA"/>
</dbReference>
<name>A0A497E5M5_UNCAE</name>
<dbReference type="Pfam" id="PF10040">
    <property type="entry name" value="CRISPR_Cas6"/>
    <property type="match status" value="1"/>
</dbReference>
<dbReference type="Gene3D" id="3.30.70.1900">
    <property type="match status" value="1"/>
</dbReference>
<evidence type="ECO:0000259" key="1">
    <source>
        <dbReference type="Pfam" id="PF10040"/>
    </source>
</evidence>
<protein>
    <recommendedName>
        <fullName evidence="1">CRISPR-associated protein Cas6 C-terminal domain-containing protein</fullName>
    </recommendedName>
</protein>